<protein>
    <submittedName>
        <fullName evidence="2">Putative glyoxalase/Bleomycin resistance protein/Dihydroxybiphenyl dioxygenase</fullName>
    </submittedName>
</protein>
<dbReference type="Gramene" id="PRQ40083">
    <property type="protein sequence ID" value="PRQ40083"/>
    <property type="gene ID" value="RchiOBHm_Chr4g0432191"/>
</dbReference>
<dbReference type="InterPro" id="IPR029068">
    <property type="entry name" value="Glyas_Bleomycin-R_OHBP_Dase"/>
</dbReference>
<organism evidence="2 3">
    <name type="scientific">Rosa chinensis</name>
    <name type="common">China rose</name>
    <dbReference type="NCBI Taxonomy" id="74649"/>
    <lineage>
        <taxon>Eukaryota</taxon>
        <taxon>Viridiplantae</taxon>
        <taxon>Streptophyta</taxon>
        <taxon>Embryophyta</taxon>
        <taxon>Tracheophyta</taxon>
        <taxon>Spermatophyta</taxon>
        <taxon>Magnoliopsida</taxon>
        <taxon>eudicotyledons</taxon>
        <taxon>Gunneridae</taxon>
        <taxon>Pentapetalae</taxon>
        <taxon>rosids</taxon>
        <taxon>fabids</taxon>
        <taxon>Rosales</taxon>
        <taxon>Rosaceae</taxon>
        <taxon>Rosoideae</taxon>
        <taxon>Rosoideae incertae sedis</taxon>
        <taxon>Rosa</taxon>
    </lineage>
</organism>
<evidence type="ECO:0000313" key="2">
    <source>
        <dbReference type="EMBL" id="PRQ40083.1"/>
    </source>
</evidence>
<keyword evidence="3" id="KW-1185">Reference proteome</keyword>
<dbReference type="EMBL" id="PDCK01000042">
    <property type="protein sequence ID" value="PRQ40083.1"/>
    <property type="molecule type" value="Genomic_DNA"/>
</dbReference>
<dbReference type="Proteomes" id="UP000238479">
    <property type="component" value="Chromosome 4"/>
</dbReference>
<evidence type="ECO:0000313" key="3">
    <source>
        <dbReference type="Proteomes" id="UP000238479"/>
    </source>
</evidence>
<gene>
    <name evidence="2" type="ORF">RchiOBHm_Chr4g0432191</name>
</gene>
<dbReference type="GO" id="GO:0051213">
    <property type="term" value="F:dioxygenase activity"/>
    <property type="evidence" value="ECO:0007669"/>
    <property type="project" value="UniProtKB-KW"/>
</dbReference>
<evidence type="ECO:0000256" key="1">
    <source>
        <dbReference type="SAM" id="MobiDB-lite"/>
    </source>
</evidence>
<keyword evidence="2" id="KW-0223">Dioxygenase</keyword>
<dbReference type="SUPFAM" id="SSF54593">
    <property type="entry name" value="Glyoxalase/Bleomycin resistance protein/Dihydroxybiphenyl dioxygenase"/>
    <property type="match status" value="1"/>
</dbReference>
<accession>A0A2P6R0X2</accession>
<feature type="compositionally biased region" description="Polar residues" evidence="1">
    <location>
        <begin position="1"/>
        <end position="22"/>
    </location>
</feature>
<sequence length="61" mass="6976">MHLIERNQTYQLPEGPCNTTSPVADPSHLPKGHHIYFFVSNFESFVQTLEEKGIQSFQVIS</sequence>
<reference evidence="2 3" key="1">
    <citation type="journal article" date="2018" name="Nat. Genet.">
        <title>The Rosa genome provides new insights in the design of modern roses.</title>
        <authorList>
            <person name="Bendahmane M."/>
        </authorList>
    </citation>
    <scope>NUCLEOTIDE SEQUENCE [LARGE SCALE GENOMIC DNA]</scope>
    <source>
        <strain evidence="3">cv. Old Blush</strain>
    </source>
</reference>
<dbReference type="PANTHER" id="PTHR47802">
    <property type="entry name" value="GLYOXALASE FAMILY PROTEIN, EXPRESSED"/>
    <property type="match status" value="1"/>
</dbReference>
<name>A0A2P6R0X2_ROSCH</name>
<feature type="region of interest" description="Disordered" evidence="1">
    <location>
        <begin position="1"/>
        <end position="25"/>
    </location>
</feature>
<dbReference type="AlphaFoldDB" id="A0A2P6R0X2"/>
<dbReference type="STRING" id="74649.A0A2P6R0X2"/>
<keyword evidence="2" id="KW-0560">Oxidoreductase</keyword>
<dbReference type="PANTHER" id="PTHR47802:SF1">
    <property type="entry name" value="GLYOXALASE FAMILY PROTEIN, EXPRESSED"/>
    <property type="match status" value="1"/>
</dbReference>
<proteinExistence type="predicted"/>
<comment type="caution">
    <text evidence="2">The sequence shown here is derived from an EMBL/GenBank/DDBJ whole genome shotgun (WGS) entry which is preliminary data.</text>
</comment>